<dbReference type="Proteomes" id="UP000292957">
    <property type="component" value="Unassembled WGS sequence"/>
</dbReference>
<feature type="chain" id="PRO_5020722758" evidence="1">
    <location>
        <begin position="24"/>
        <end position="173"/>
    </location>
</feature>
<keyword evidence="1" id="KW-0732">Signal</keyword>
<reference evidence="2" key="1">
    <citation type="submission" date="2019-01" db="EMBL/GenBank/DDBJ databases">
        <title>Draft genome sequences of three monokaryotic isolates of the white-rot basidiomycete fungus Dichomitus squalens.</title>
        <authorList>
            <consortium name="DOE Joint Genome Institute"/>
            <person name="Lopez S.C."/>
            <person name="Andreopoulos B."/>
            <person name="Pangilinan J."/>
            <person name="Lipzen A."/>
            <person name="Riley R."/>
            <person name="Ahrendt S."/>
            <person name="Ng V."/>
            <person name="Barry K."/>
            <person name="Daum C."/>
            <person name="Grigoriev I.V."/>
            <person name="Hilden K.S."/>
            <person name="Makela M.R."/>
            <person name="de Vries R.P."/>
        </authorList>
    </citation>
    <scope>NUCLEOTIDE SEQUENCE [LARGE SCALE GENOMIC DNA]</scope>
    <source>
        <strain evidence="2">OM18370.1</strain>
    </source>
</reference>
<dbReference type="EMBL" id="ML143424">
    <property type="protein sequence ID" value="TBU28128.1"/>
    <property type="molecule type" value="Genomic_DNA"/>
</dbReference>
<evidence type="ECO:0000313" key="2">
    <source>
        <dbReference type="EMBL" id="TBU28128.1"/>
    </source>
</evidence>
<feature type="signal peptide" evidence="1">
    <location>
        <begin position="1"/>
        <end position="23"/>
    </location>
</feature>
<gene>
    <name evidence="2" type="ORF">BD311DRAFT_722856</name>
</gene>
<proteinExistence type="predicted"/>
<dbReference type="Gene3D" id="2.40.160.20">
    <property type="match status" value="1"/>
</dbReference>
<dbReference type="OMA" id="PWMSSRE"/>
<dbReference type="OrthoDB" id="2749676at2759"/>
<sequence>MRHSHFLSSLVGVLLAVSAVAIAQTPQPPPTFDAIFTGQLVIGPPNDVLNTTGPFGTRIHSPLTGGNLTDAKTGEVLATLLPTADNGIISNSGILFPSAVLPYVWKADGRLASIAVNGIGDMKTGSLSYAHVETDSPAYSWMNSNFFLFKVVVGSDPQAPEFTLYRVANTTKH</sequence>
<name>A0A4Q9MMM1_9APHY</name>
<evidence type="ECO:0000256" key="1">
    <source>
        <dbReference type="SAM" id="SignalP"/>
    </source>
</evidence>
<accession>A0A4Q9MMM1</accession>
<dbReference type="AlphaFoldDB" id="A0A4Q9MMM1"/>
<protein>
    <submittedName>
        <fullName evidence="2">Uncharacterized protein</fullName>
    </submittedName>
</protein>
<organism evidence="2">
    <name type="scientific">Dichomitus squalens</name>
    <dbReference type="NCBI Taxonomy" id="114155"/>
    <lineage>
        <taxon>Eukaryota</taxon>
        <taxon>Fungi</taxon>
        <taxon>Dikarya</taxon>
        <taxon>Basidiomycota</taxon>
        <taxon>Agaricomycotina</taxon>
        <taxon>Agaricomycetes</taxon>
        <taxon>Polyporales</taxon>
        <taxon>Polyporaceae</taxon>
        <taxon>Dichomitus</taxon>
    </lineage>
</organism>